<feature type="domain" description="B box-type" evidence="6">
    <location>
        <begin position="113"/>
        <end position="153"/>
    </location>
</feature>
<proteinExistence type="predicted"/>
<evidence type="ECO:0000259" key="6">
    <source>
        <dbReference type="PROSITE" id="PS50119"/>
    </source>
</evidence>
<dbReference type="GO" id="GO:0008270">
    <property type="term" value="F:zinc ion binding"/>
    <property type="evidence" value="ECO:0007669"/>
    <property type="project" value="UniProtKB-KW"/>
</dbReference>
<evidence type="ECO:0000256" key="1">
    <source>
        <dbReference type="ARBA" id="ARBA00022723"/>
    </source>
</evidence>
<dbReference type="AlphaFoldDB" id="A0A3Q3GRB8"/>
<dbReference type="SUPFAM" id="SSF57850">
    <property type="entry name" value="RING/U-box"/>
    <property type="match status" value="1"/>
</dbReference>
<dbReference type="Proteomes" id="UP000261660">
    <property type="component" value="Unplaced"/>
</dbReference>
<dbReference type="InterPro" id="IPR013083">
    <property type="entry name" value="Znf_RING/FYVE/PHD"/>
</dbReference>
<dbReference type="InterPro" id="IPR017907">
    <property type="entry name" value="Znf_RING_CS"/>
</dbReference>
<dbReference type="Gene3D" id="3.30.40.10">
    <property type="entry name" value="Zinc/RING finger domain, C3HC4 (zinc finger)"/>
    <property type="match status" value="1"/>
</dbReference>
<evidence type="ECO:0000313" key="7">
    <source>
        <dbReference type="Ensembl" id="ENSLBEP00000033789.1"/>
    </source>
</evidence>
<dbReference type="PANTHER" id="PTHR25465">
    <property type="entry name" value="B-BOX DOMAIN CONTAINING"/>
    <property type="match status" value="1"/>
</dbReference>
<dbReference type="PROSITE" id="PS50089">
    <property type="entry name" value="ZF_RING_2"/>
    <property type="match status" value="1"/>
</dbReference>
<dbReference type="InterPro" id="IPR000315">
    <property type="entry name" value="Znf_B-box"/>
</dbReference>
<evidence type="ECO:0000313" key="8">
    <source>
        <dbReference type="Proteomes" id="UP000261660"/>
    </source>
</evidence>
<dbReference type="Gene3D" id="3.30.160.60">
    <property type="entry name" value="Classic Zinc Finger"/>
    <property type="match status" value="1"/>
</dbReference>
<dbReference type="InterPro" id="IPR051051">
    <property type="entry name" value="E3_ubiq-ligase_TRIM/RNF"/>
</dbReference>
<keyword evidence="8" id="KW-1185">Reference proteome</keyword>
<evidence type="ECO:0000256" key="2">
    <source>
        <dbReference type="ARBA" id="ARBA00022771"/>
    </source>
</evidence>
<keyword evidence="2 4" id="KW-0863">Zinc-finger</keyword>
<evidence type="ECO:0008006" key="9">
    <source>
        <dbReference type="Google" id="ProtNLM"/>
    </source>
</evidence>
<keyword evidence="1" id="KW-0479">Metal-binding</keyword>
<dbReference type="PANTHER" id="PTHR25465:SF32">
    <property type="entry name" value="BLOODTHIRSTY-RELATED GENE FAMILY, MEMBER 16 ISOFORM X1-RELATED"/>
    <property type="match status" value="1"/>
</dbReference>
<evidence type="ECO:0000256" key="3">
    <source>
        <dbReference type="ARBA" id="ARBA00022833"/>
    </source>
</evidence>
<organism evidence="7 8">
    <name type="scientific">Labrus bergylta</name>
    <name type="common">ballan wrasse</name>
    <dbReference type="NCBI Taxonomy" id="56723"/>
    <lineage>
        <taxon>Eukaryota</taxon>
        <taxon>Metazoa</taxon>
        <taxon>Chordata</taxon>
        <taxon>Craniata</taxon>
        <taxon>Vertebrata</taxon>
        <taxon>Euteleostomi</taxon>
        <taxon>Actinopterygii</taxon>
        <taxon>Neopterygii</taxon>
        <taxon>Teleostei</taxon>
        <taxon>Neoteleostei</taxon>
        <taxon>Acanthomorphata</taxon>
        <taxon>Eupercaria</taxon>
        <taxon>Labriformes</taxon>
        <taxon>Labridae</taxon>
        <taxon>Labrus</taxon>
    </lineage>
</organism>
<dbReference type="PROSITE" id="PS00518">
    <property type="entry name" value="ZF_RING_1"/>
    <property type="match status" value="1"/>
</dbReference>
<dbReference type="PROSITE" id="PS50119">
    <property type="entry name" value="ZF_BBOX"/>
    <property type="match status" value="1"/>
</dbReference>
<keyword evidence="3" id="KW-0862">Zinc</keyword>
<reference evidence="7" key="2">
    <citation type="submission" date="2025-09" db="UniProtKB">
        <authorList>
            <consortium name="Ensembl"/>
        </authorList>
    </citation>
    <scope>IDENTIFICATION</scope>
</reference>
<dbReference type="InterPro" id="IPR027370">
    <property type="entry name" value="Znf-RING_euk"/>
</dbReference>
<dbReference type="SMART" id="SM00336">
    <property type="entry name" value="BBOX"/>
    <property type="match status" value="1"/>
</dbReference>
<dbReference type="SUPFAM" id="SSF57845">
    <property type="entry name" value="B-box zinc-binding domain"/>
    <property type="match status" value="1"/>
</dbReference>
<dbReference type="SMART" id="SM00184">
    <property type="entry name" value="RING"/>
    <property type="match status" value="1"/>
</dbReference>
<name>A0A3Q3GRB8_9LABR</name>
<feature type="domain" description="RING-type" evidence="5">
    <location>
        <begin position="33"/>
        <end position="73"/>
    </location>
</feature>
<dbReference type="Pfam" id="PF00643">
    <property type="entry name" value="zf-B_box"/>
    <property type="match status" value="1"/>
</dbReference>
<dbReference type="CDD" id="cd19769">
    <property type="entry name" value="Bbox2_TRIM16-like"/>
    <property type="match status" value="1"/>
</dbReference>
<evidence type="ECO:0000259" key="5">
    <source>
        <dbReference type="PROSITE" id="PS50089"/>
    </source>
</evidence>
<reference evidence="7" key="1">
    <citation type="submission" date="2025-08" db="UniProtKB">
        <authorList>
            <consortium name="Ensembl"/>
        </authorList>
    </citation>
    <scope>IDENTIFICATION</scope>
</reference>
<dbReference type="InParanoid" id="A0A3Q3GRB8"/>
<protein>
    <recommendedName>
        <fullName evidence="9">RING-type domain-containing protein</fullName>
    </recommendedName>
</protein>
<dbReference type="InterPro" id="IPR001841">
    <property type="entry name" value="Znf_RING"/>
</dbReference>
<dbReference type="Ensembl" id="ENSLBET00000035261.1">
    <property type="protein sequence ID" value="ENSLBEP00000033789.1"/>
    <property type="gene ID" value="ENSLBEG00000025441.1"/>
</dbReference>
<accession>A0A3Q3GRB8</accession>
<dbReference type="GeneTree" id="ENSGT01040000240400"/>
<dbReference type="Pfam" id="PF13445">
    <property type="entry name" value="zf-RING_UBOX"/>
    <property type="match status" value="1"/>
</dbReference>
<dbReference type="STRING" id="56723.ENSLBEP00000033789"/>
<evidence type="ECO:0000256" key="4">
    <source>
        <dbReference type="PROSITE-ProRule" id="PRU00024"/>
    </source>
</evidence>
<sequence length="213" mass="25286">MSSRFCLQLLLCIRLHNREMLNAEDDLNAQFLCSICLDVFTDPVSIPCGHNFCKSCITHHWDVNDQCECPMCKDVFEKRPQLRVNTFISEMAAQFRQIPGLKRHELVDPVENLEDRICKSHGRPLEMFCKTDQRCVCQFCTESEHKQHVFVPMMEENKIKRDKLVKLDAEIQQKILERRLTIEKIRQSVKLSRSLRRWACLWITRRVWSLSMM</sequence>